<accession>A0A1A9Z2F3</accession>
<name>A0A1A9Z2F3_GLOPL</name>
<sequence length="231" mass="25396">MASVSSMEVSDDNFVKLKPSLRQAMLAGRNEREQEKEADGIGKKRKSVKDCAEELGDSSTSSAATITSSKPTKRFARTSKDSLKCSYINRFKEESDRLYEQIFKLNKASASETKPLLTIANDHEKILIELIQENARLSGPIEGLEKAVCNQKHLEPVNLLIHSARASLPLSEDAKISVLSMVSVSLSDKNSLASTNSWFFSMEKFVGLWSSLTSIFDEGGSAALNLDSIKT</sequence>
<reference evidence="3" key="1">
    <citation type="submission" date="2014-03" db="EMBL/GenBank/DDBJ databases">
        <authorList>
            <person name="Aksoy S."/>
            <person name="Warren W."/>
            <person name="Wilson R.K."/>
        </authorList>
    </citation>
    <scope>NUCLEOTIDE SEQUENCE [LARGE SCALE GENOMIC DNA]</scope>
    <source>
        <strain evidence="3">IAEA</strain>
    </source>
</reference>
<evidence type="ECO:0000313" key="2">
    <source>
        <dbReference type="EnsemblMetazoa" id="GPAI001673-PA"/>
    </source>
</evidence>
<feature type="compositionally biased region" description="Low complexity" evidence="1">
    <location>
        <begin position="58"/>
        <end position="69"/>
    </location>
</feature>
<dbReference type="VEuPathDB" id="VectorBase:GPAI001673"/>
<reference evidence="2" key="2">
    <citation type="submission" date="2020-05" db="UniProtKB">
        <authorList>
            <consortium name="EnsemblMetazoa"/>
        </authorList>
    </citation>
    <scope>IDENTIFICATION</scope>
    <source>
        <strain evidence="2">IAEA</strain>
    </source>
</reference>
<evidence type="ECO:0000313" key="3">
    <source>
        <dbReference type="Proteomes" id="UP000092445"/>
    </source>
</evidence>
<feature type="compositionally biased region" description="Basic and acidic residues" evidence="1">
    <location>
        <begin position="29"/>
        <end position="52"/>
    </location>
</feature>
<dbReference type="Proteomes" id="UP000092445">
    <property type="component" value="Unassembled WGS sequence"/>
</dbReference>
<keyword evidence="3" id="KW-1185">Reference proteome</keyword>
<evidence type="ECO:0000256" key="1">
    <source>
        <dbReference type="SAM" id="MobiDB-lite"/>
    </source>
</evidence>
<protein>
    <submittedName>
        <fullName evidence="2">Uncharacterized protein</fullName>
    </submittedName>
</protein>
<dbReference type="EnsemblMetazoa" id="GPAI001673-RA">
    <property type="protein sequence ID" value="GPAI001673-PA"/>
    <property type="gene ID" value="GPAI001673"/>
</dbReference>
<dbReference type="AlphaFoldDB" id="A0A1A9Z2F3"/>
<organism evidence="2 3">
    <name type="scientific">Glossina pallidipes</name>
    <name type="common">Tsetse fly</name>
    <dbReference type="NCBI Taxonomy" id="7398"/>
    <lineage>
        <taxon>Eukaryota</taxon>
        <taxon>Metazoa</taxon>
        <taxon>Ecdysozoa</taxon>
        <taxon>Arthropoda</taxon>
        <taxon>Hexapoda</taxon>
        <taxon>Insecta</taxon>
        <taxon>Pterygota</taxon>
        <taxon>Neoptera</taxon>
        <taxon>Endopterygota</taxon>
        <taxon>Diptera</taxon>
        <taxon>Brachycera</taxon>
        <taxon>Muscomorpha</taxon>
        <taxon>Hippoboscoidea</taxon>
        <taxon>Glossinidae</taxon>
        <taxon>Glossina</taxon>
    </lineage>
</organism>
<proteinExistence type="predicted"/>
<feature type="region of interest" description="Disordered" evidence="1">
    <location>
        <begin position="25"/>
        <end position="73"/>
    </location>
</feature>